<sequence length="230" mass="26269">MAGVVQPANVSDMKCDIPELRGDNYKVWKERVLLHLGWMDIDYAIRKDEPPAITATSTPDAVHLYEKWERSNRLSVMFIKTKITAGIRGSVDQHTKVKDLLKAIDEQFATSDKALASTLIIQFASMKLTGIRGVREHIMRMRDITVQLKALEEEERLIMEEGERVNLTVHEKKKKDHAKAKGSIPPKAVIKKESKCFFCKKKGHMKKECSKFKSWLEKKGYGKPKETSGK</sequence>
<dbReference type="AlphaFoldDB" id="A0A9P1EN91"/>
<dbReference type="PANTHER" id="PTHR35317:SF23">
    <property type="entry name" value="OS04G0629600 PROTEIN"/>
    <property type="match status" value="1"/>
</dbReference>
<evidence type="ECO:0000256" key="2">
    <source>
        <dbReference type="SAM" id="Coils"/>
    </source>
</evidence>
<keyword evidence="1" id="KW-0862">Zinc</keyword>
<dbReference type="GO" id="GO:0003676">
    <property type="term" value="F:nucleic acid binding"/>
    <property type="evidence" value="ECO:0007669"/>
    <property type="project" value="InterPro"/>
</dbReference>
<dbReference type="Pfam" id="PF00098">
    <property type="entry name" value="zf-CCHC"/>
    <property type="match status" value="1"/>
</dbReference>
<evidence type="ECO:0000313" key="5">
    <source>
        <dbReference type="Proteomes" id="UP001152484"/>
    </source>
</evidence>
<gene>
    <name evidence="4" type="ORF">CEURO_LOCUS21035</name>
</gene>
<name>A0A9P1EN91_CUSEU</name>
<feature type="domain" description="CCHC-type" evidence="3">
    <location>
        <begin position="195"/>
        <end position="211"/>
    </location>
</feature>
<evidence type="ECO:0000256" key="1">
    <source>
        <dbReference type="PROSITE-ProRule" id="PRU00047"/>
    </source>
</evidence>
<dbReference type="OrthoDB" id="1633296at2759"/>
<dbReference type="PANTHER" id="PTHR35317">
    <property type="entry name" value="OS04G0629600 PROTEIN"/>
    <property type="match status" value="1"/>
</dbReference>
<accession>A0A9P1EN91</accession>
<keyword evidence="1" id="KW-0479">Metal-binding</keyword>
<keyword evidence="2" id="KW-0175">Coiled coil</keyword>
<evidence type="ECO:0000259" key="3">
    <source>
        <dbReference type="PROSITE" id="PS50158"/>
    </source>
</evidence>
<reference evidence="4" key="1">
    <citation type="submission" date="2022-07" db="EMBL/GenBank/DDBJ databases">
        <authorList>
            <person name="Macas J."/>
            <person name="Novak P."/>
            <person name="Neumann P."/>
        </authorList>
    </citation>
    <scope>NUCLEOTIDE SEQUENCE</scope>
</reference>
<dbReference type="InterPro" id="IPR001878">
    <property type="entry name" value="Znf_CCHC"/>
</dbReference>
<dbReference type="InterPro" id="IPR036875">
    <property type="entry name" value="Znf_CCHC_sf"/>
</dbReference>
<dbReference type="SUPFAM" id="SSF57756">
    <property type="entry name" value="Retrovirus zinc finger-like domains"/>
    <property type="match status" value="1"/>
</dbReference>
<dbReference type="GO" id="GO:0008270">
    <property type="term" value="F:zinc ion binding"/>
    <property type="evidence" value="ECO:0007669"/>
    <property type="project" value="UniProtKB-KW"/>
</dbReference>
<dbReference type="Gene3D" id="4.10.60.10">
    <property type="entry name" value="Zinc finger, CCHC-type"/>
    <property type="match status" value="1"/>
</dbReference>
<keyword evidence="1" id="KW-0863">Zinc-finger</keyword>
<proteinExistence type="predicted"/>
<dbReference type="Pfam" id="PF14223">
    <property type="entry name" value="Retrotran_gag_2"/>
    <property type="match status" value="1"/>
</dbReference>
<organism evidence="4 5">
    <name type="scientific">Cuscuta europaea</name>
    <name type="common">European dodder</name>
    <dbReference type="NCBI Taxonomy" id="41803"/>
    <lineage>
        <taxon>Eukaryota</taxon>
        <taxon>Viridiplantae</taxon>
        <taxon>Streptophyta</taxon>
        <taxon>Embryophyta</taxon>
        <taxon>Tracheophyta</taxon>
        <taxon>Spermatophyta</taxon>
        <taxon>Magnoliopsida</taxon>
        <taxon>eudicotyledons</taxon>
        <taxon>Gunneridae</taxon>
        <taxon>Pentapetalae</taxon>
        <taxon>asterids</taxon>
        <taxon>lamiids</taxon>
        <taxon>Solanales</taxon>
        <taxon>Convolvulaceae</taxon>
        <taxon>Cuscuteae</taxon>
        <taxon>Cuscuta</taxon>
        <taxon>Cuscuta subgen. Cuscuta</taxon>
    </lineage>
</organism>
<protein>
    <recommendedName>
        <fullName evidence="3">CCHC-type domain-containing protein</fullName>
    </recommendedName>
</protein>
<feature type="coiled-coil region" evidence="2">
    <location>
        <begin position="134"/>
        <end position="161"/>
    </location>
</feature>
<keyword evidence="5" id="KW-1185">Reference proteome</keyword>
<dbReference type="EMBL" id="CAMAPE010000070">
    <property type="protein sequence ID" value="CAH9116158.1"/>
    <property type="molecule type" value="Genomic_DNA"/>
</dbReference>
<evidence type="ECO:0000313" key="4">
    <source>
        <dbReference type="EMBL" id="CAH9116158.1"/>
    </source>
</evidence>
<dbReference type="PROSITE" id="PS50158">
    <property type="entry name" value="ZF_CCHC"/>
    <property type="match status" value="1"/>
</dbReference>
<comment type="caution">
    <text evidence="4">The sequence shown here is derived from an EMBL/GenBank/DDBJ whole genome shotgun (WGS) entry which is preliminary data.</text>
</comment>
<dbReference type="Proteomes" id="UP001152484">
    <property type="component" value="Unassembled WGS sequence"/>
</dbReference>